<evidence type="ECO:0000313" key="2">
    <source>
        <dbReference type="Proteomes" id="UP001174936"/>
    </source>
</evidence>
<name>A0AA39YBG8_9PEZI</name>
<keyword evidence="2" id="KW-1185">Reference proteome</keyword>
<protein>
    <submittedName>
        <fullName evidence="1">Uncharacterized protein</fullName>
    </submittedName>
</protein>
<sequence>MALLASLVHLATSTPAGLPHTSNLLKSVGIRAEDIQVIPGPGLPSLESVGLTAVGIYEEALRRQNDPSIEAAIHAELDAEFASNNSTATTPIAARNNPYRFMHIRATACAIYLNELGNTPCAVVSARCTVMCQSTDTHGEWATISGFTHDVPSSSSYCRHVARMVESVRDVCNTDGYTAKFGTDAAYGNGHFRVEVIGQLGPTCWTKFQFGK</sequence>
<dbReference type="AlphaFoldDB" id="A0AA39YBG8"/>
<dbReference type="Proteomes" id="UP001174936">
    <property type="component" value="Unassembled WGS sequence"/>
</dbReference>
<proteinExistence type="predicted"/>
<accession>A0AA39YBG8</accession>
<comment type="caution">
    <text evidence="1">The sequence shown here is derived from an EMBL/GenBank/DDBJ whole genome shotgun (WGS) entry which is preliminary data.</text>
</comment>
<reference evidence="1" key="1">
    <citation type="submission" date="2023-06" db="EMBL/GenBank/DDBJ databases">
        <title>Genome-scale phylogeny and comparative genomics of the fungal order Sordariales.</title>
        <authorList>
            <consortium name="Lawrence Berkeley National Laboratory"/>
            <person name="Hensen N."/>
            <person name="Bonometti L."/>
            <person name="Westerberg I."/>
            <person name="Brannstrom I.O."/>
            <person name="Guillou S."/>
            <person name="Cros-Aarteil S."/>
            <person name="Calhoun S."/>
            <person name="Haridas S."/>
            <person name="Kuo A."/>
            <person name="Mondo S."/>
            <person name="Pangilinan J."/>
            <person name="Riley R."/>
            <person name="Labutti K."/>
            <person name="Andreopoulos B."/>
            <person name="Lipzen A."/>
            <person name="Chen C."/>
            <person name="Yanf M."/>
            <person name="Daum C."/>
            <person name="Ng V."/>
            <person name="Clum A."/>
            <person name="Steindorff A."/>
            <person name="Ohm R."/>
            <person name="Martin F."/>
            <person name="Silar P."/>
            <person name="Natvig D."/>
            <person name="Lalanne C."/>
            <person name="Gautier V."/>
            <person name="Ament-Velasquez S.L."/>
            <person name="Kruys A."/>
            <person name="Hutchinson M.I."/>
            <person name="Powell A.J."/>
            <person name="Barry K."/>
            <person name="Miller A.N."/>
            <person name="Grigoriev I.V."/>
            <person name="Debuchy R."/>
            <person name="Gladieux P."/>
            <person name="Thoren M.H."/>
            <person name="Johannesson H."/>
        </authorList>
    </citation>
    <scope>NUCLEOTIDE SEQUENCE</scope>
    <source>
        <strain evidence="1">SMH2532-1</strain>
    </source>
</reference>
<gene>
    <name evidence="1" type="ORF">B0T16DRAFT_455495</name>
</gene>
<organism evidence="1 2">
    <name type="scientific">Cercophora newfieldiana</name>
    <dbReference type="NCBI Taxonomy" id="92897"/>
    <lineage>
        <taxon>Eukaryota</taxon>
        <taxon>Fungi</taxon>
        <taxon>Dikarya</taxon>
        <taxon>Ascomycota</taxon>
        <taxon>Pezizomycotina</taxon>
        <taxon>Sordariomycetes</taxon>
        <taxon>Sordariomycetidae</taxon>
        <taxon>Sordariales</taxon>
        <taxon>Lasiosphaeriaceae</taxon>
        <taxon>Cercophora</taxon>
    </lineage>
</organism>
<evidence type="ECO:0000313" key="1">
    <source>
        <dbReference type="EMBL" id="KAK0647985.1"/>
    </source>
</evidence>
<dbReference type="EMBL" id="JAULSV010000003">
    <property type="protein sequence ID" value="KAK0647985.1"/>
    <property type="molecule type" value="Genomic_DNA"/>
</dbReference>